<keyword evidence="2" id="KW-1185">Reference proteome</keyword>
<dbReference type="AlphaFoldDB" id="A0A2U2MUG2"/>
<evidence type="ECO:0000313" key="2">
    <source>
        <dbReference type="Proteomes" id="UP000245753"/>
    </source>
</evidence>
<organism evidence="1 2">
    <name type="scientific">Bifidobacterium catulorum</name>
    <dbReference type="NCBI Taxonomy" id="1630173"/>
    <lineage>
        <taxon>Bacteria</taxon>
        <taxon>Bacillati</taxon>
        <taxon>Actinomycetota</taxon>
        <taxon>Actinomycetes</taxon>
        <taxon>Bifidobacteriales</taxon>
        <taxon>Bifidobacteriaceae</taxon>
        <taxon>Bifidobacterium</taxon>
    </lineage>
</organism>
<dbReference type="OrthoDB" id="9758772at2"/>
<dbReference type="Gene3D" id="3.90.1720.10">
    <property type="entry name" value="endopeptidase domain like (from Nostoc punctiforme)"/>
    <property type="match status" value="1"/>
</dbReference>
<reference evidence="1 2" key="1">
    <citation type="journal article" date="2018" name="Int. J. Syst. Evol. Microbiol.">
        <title>Bifidobacterium catulorum sp. nov., a novel taxon from the faeces of the baby common marmoset (Callithrix jacchus).</title>
        <authorList>
            <person name="Modesto M."/>
            <person name="Michelini S."/>
            <person name="Oki K."/>
            <person name="Biavati B."/>
            <person name="Watanabe K."/>
            <person name="Mattarelli P."/>
        </authorList>
    </citation>
    <scope>NUCLEOTIDE SEQUENCE [LARGE SCALE GENOMIC DNA]</scope>
    <source>
        <strain evidence="1 2">MRM 8.19</strain>
    </source>
</reference>
<dbReference type="RefSeq" id="WP_109136740.1">
    <property type="nucleotide sequence ID" value="NZ_QFFN01000003.1"/>
</dbReference>
<sequence>MANLEKAVTWAIRIANDPAHGYDQPHRMGGIDYDCSSLVQAAFRQAGYPMPDWLWTGNMHATLPALGYTWHQGMGGIRRGDILWKTGHTAIYIGSNARVEAWMNEFNGASGGAYGDQTGQEIRVHAPYDDDGFAGYFRPPACNSSKPSQTGDDDTMQCIIQPNGENRLVYFDGTKCHDLTHPDQVKALQQVAKACGRRLPSLKLGSKTAPWYTRLQQALR</sequence>
<dbReference type="InterPro" id="IPR038765">
    <property type="entry name" value="Papain-like_cys_pep_sf"/>
</dbReference>
<proteinExistence type="predicted"/>
<dbReference type="SUPFAM" id="SSF54001">
    <property type="entry name" value="Cysteine proteinases"/>
    <property type="match status" value="1"/>
</dbReference>
<accession>A0A2U2MUG2</accession>
<comment type="caution">
    <text evidence="1">The sequence shown here is derived from an EMBL/GenBank/DDBJ whole genome shotgun (WGS) entry which is preliminary data.</text>
</comment>
<gene>
    <name evidence="1" type="ORF">DF200_02660</name>
</gene>
<name>A0A2U2MUG2_9BIFI</name>
<dbReference type="Proteomes" id="UP000245753">
    <property type="component" value="Unassembled WGS sequence"/>
</dbReference>
<evidence type="ECO:0000313" key="1">
    <source>
        <dbReference type="EMBL" id="PWG60513.1"/>
    </source>
</evidence>
<protein>
    <submittedName>
        <fullName evidence="1">Uncharacterized protein</fullName>
    </submittedName>
</protein>
<dbReference type="EMBL" id="QFFN01000003">
    <property type="protein sequence ID" value="PWG60513.1"/>
    <property type="molecule type" value="Genomic_DNA"/>
</dbReference>